<keyword evidence="3" id="KW-1133">Transmembrane helix</keyword>
<feature type="transmembrane region" description="Helical" evidence="3">
    <location>
        <begin position="42"/>
        <end position="62"/>
    </location>
</feature>
<accession>A0AAU9D1L3</accession>
<dbReference type="PANTHER" id="PTHR32089">
    <property type="entry name" value="METHYL-ACCEPTING CHEMOTAXIS PROTEIN MCPB"/>
    <property type="match status" value="1"/>
</dbReference>
<gene>
    <name evidence="5" type="ORF">HLVA_04550</name>
</gene>
<evidence type="ECO:0000256" key="3">
    <source>
        <dbReference type="SAM" id="Phobius"/>
    </source>
</evidence>
<keyword evidence="3" id="KW-0472">Membrane</keyword>
<dbReference type="RefSeq" id="WP_307904827.1">
    <property type="nucleotide sequence ID" value="NZ_AP027059.1"/>
</dbReference>
<dbReference type="KEGG" id="haby:HLVA_04550"/>
<keyword evidence="3" id="KW-0812">Transmembrane</keyword>
<dbReference type="EMBL" id="AP027059">
    <property type="protein sequence ID" value="BDU49886.1"/>
    <property type="molecule type" value="Genomic_DNA"/>
</dbReference>
<dbReference type="PANTHER" id="PTHR32089:SF112">
    <property type="entry name" value="LYSOZYME-LIKE PROTEIN-RELATED"/>
    <property type="match status" value="1"/>
</dbReference>
<keyword evidence="1 2" id="KW-0807">Transducer</keyword>
<dbReference type="InterPro" id="IPR004089">
    <property type="entry name" value="MCPsignal_dom"/>
</dbReference>
<dbReference type="GO" id="GO:0007165">
    <property type="term" value="P:signal transduction"/>
    <property type="evidence" value="ECO:0007669"/>
    <property type="project" value="UniProtKB-KW"/>
</dbReference>
<evidence type="ECO:0000313" key="6">
    <source>
        <dbReference type="Proteomes" id="UP001321582"/>
    </source>
</evidence>
<reference evidence="5 6" key="1">
    <citation type="submission" date="2022-11" db="EMBL/GenBank/DDBJ databases">
        <title>Haliovirga abyssi gen. nov., sp. nov., a mesophilic fermentative bacterium isolated from the Iheya North hydrothermal field and the proposal of Haliovirgaceae fam. nov.</title>
        <authorList>
            <person name="Miyazaki U."/>
            <person name="Tame A."/>
            <person name="Miyazaki J."/>
            <person name="Takai K."/>
            <person name="Sawayama S."/>
            <person name="Kitajima M."/>
            <person name="Okamoto A."/>
            <person name="Nakagawa S."/>
        </authorList>
    </citation>
    <scope>NUCLEOTIDE SEQUENCE [LARGE SCALE GENOMIC DNA]</scope>
    <source>
        <strain evidence="5 6">IC12</strain>
    </source>
</reference>
<dbReference type="Gene3D" id="1.10.287.950">
    <property type="entry name" value="Methyl-accepting chemotaxis protein"/>
    <property type="match status" value="1"/>
</dbReference>
<proteinExistence type="predicted"/>
<dbReference type="Pfam" id="PF00015">
    <property type="entry name" value="MCPsignal"/>
    <property type="match status" value="1"/>
</dbReference>
<dbReference type="SMART" id="SM00283">
    <property type="entry name" value="MA"/>
    <property type="match status" value="1"/>
</dbReference>
<feature type="domain" description="Methyl-accepting transducer" evidence="4">
    <location>
        <begin position="129"/>
        <end position="372"/>
    </location>
</feature>
<organism evidence="5 6">
    <name type="scientific">Haliovirga abyssi</name>
    <dbReference type="NCBI Taxonomy" id="2996794"/>
    <lineage>
        <taxon>Bacteria</taxon>
        <taxon>Fusobacteriati</taxon>
        <taxon>Fusobacteriota</taxon>
        <taxon>Fusobacteriia</taxon>
        <taxon>Fusobacteriales</taxon>
        <taxon>Haliovirgaceae</taxon>
        <taxon>Haliovirga</taxon>
    </lineage>
</organism>
<evidence type="ECO:0000256" key="2">
    <source>
        <dbReference type="PROSITE-ProRule" id="PRU00284"/>
    </source>
</evidence>
<evidence type="ECO:0000313" key="5">
    <source>
        <dbReference type="EMBL" id="BDU49886.1"/>
    </source>
</evidence>
<protein>
    <recommendedName>
        <fullName evidence="4">Methyl-accepting transducer domain-containing protein</fullName>
    </recommendedName>
</protein>
<dbReference type="GO" id="GO:0016020">
    <property type="term" value="C:membrane"/>
    <property type="evidence" value="ECO:0007669"/>
    <property type="project" value="InterPro"/>
</dbReference>
<dbReference type="Proteomes" id="UP001321582">
    <property type="component" value="Chromosome"/>
</dbReference>
<keyword evidence="6" id="KW-1185">Reference proteome</keyword>
<name>A0AAU9D1L3_9FUSO</name>
<evidence type="ECO:0000259" key="4">
    <source>
        <dbReference type="PROSITE" id="PS50111"/>
    </source>
</evidence>
<dbReference type="CDD" id="cd11386">
    <property type="entry name" value="MCP_signal"/>
    <property type="match status" value="1"/>
</dbReference>
<feature type="transmembrane region" description="Helical" evidence="3">
    <location>
        <begin position="12"/>
        <end position="36"/>
    </location>
</feature>
<evidence type="ECO:0000256" key="1">
    <source>
        <dbReference type="ARBA" id="ARBA00023224"/>
    </source>
</evidence>
<dbReference type="PROSITE" id="PS50111">
    <property type="entry name" value="CHEMOTAXIS_TRANSDUC_2"/>
    <property type="match status" value="1"/>
</dbReference>
<dbReference type="AlphaFoldDB" id="A0AAU9D1L3"/>
<sequence length="434" mass="47650">MNNKKEELKLFLKVLGGSFLLLFIFNFGEHMLLPMALMENKLILFFYTLVLSLILAGALYFITVKSLKLSKKVEENLVEMSNGNFNVEVEDFGKGKLAENVKKRIETVLYNISDVINKIKIIYNGVSTSKGEIFKSLDGFFEVISKLKDNLEEQNHIYMNVISNIEKTTGGIQEIAASANVAAETSQKTLELTTTTVELASMGMQNVEESLSKMGEIKENTDKTAESVAKLEELANQIGGIIASITKVSEQTNLLALNAAIEAARAGEAGKGFAVVAQEIRGLADESRKAADNISSIVEVIQGQTKQAVEKMTKTSEVVTQGSEISISVGDSLNTILDSVSQINNMMHDVAAGSQEQSANTHEIAEQMDKITGLVNEELTNRKVVGEYVNQGKVSAEEIRNEMGVLEYKFEGLTNELTKLKTKDNGNNKEIKER</sequence>
<dbReference type="SUPFAM" id="SSF58104">
    <property type="entry name" value="Methyl-accepting chemotaxis protein (MCP) signaling domain"/>
    <property type="match status" value="1"/>
</dbReference>